<keyword evidence="3" id="KW-1185">Reference proteome</keyword>
<accession>A0ABN9D3P3</accession>
<comment type="caution">
    <text evidence="2">The sequence shown here is derived from an EMBL/GenBank/DDBJ whole genome shotgun (WGS) entry which is preliminary data.</text>
</comment>
<evidence type="ECO:0000256" key="1">
    <source>
        <dbReference type="SAM" id="MobiDB-lite"/>
    </source>
</evidence>
<protein>
    <submittedName>
        <fullName evidence="2">Uncharacterized protein</fullName>
    </submittedName>
</protein>
<gene>
    <name evidence="2" type="ORF">SPARVUS_LOCUS6218834</name>
</gene>
<evidence type="ECO:0000313" key="2">
    <source>
        <dbReference type="EMBL" id="CAI9565772.1"/>
    </source>
</evidence>
<feature type="region of interest" description="Disordered" evidence="1">
    <location>
        <begin position="1"/>
        <end position="30"/>
    </location>
</feature>
<dbReference type="Proteomes" id="UP001162483">
    <property type="component" value="Unassembled WGS sequence"/>
</dbReference>
<sequence length="82" mass="8703">MKIRAAAPPAQRNADPRAGAITSNGTPPALENATVLGTEVPTRGCVFERSAWGFFPVCLGHKSPFKLMGSRARTKRGLHGCI</sequence>
<organism evidence="2 3">
    <name type="scientific">Staurois parvus</name>
    <dbReference type="NCBI Taxonomy" id="386267"/>
    <lineage>
        <taxon>Eukaryota</taxon>
        <taxon>Metazoa</taxon>
        <taxon>Chordata</taxon>
        <taxon>Craniata</taxon>
        <taxon>Vertebrata</taxon>
        <taxon>Euteleostomi</taxon>
        <taxon>Amphibia</taxon>
        <taxon>Batrachia</taxon>
        <taxon>Anura</taxon>
        <taxon>Neobatrachia</taxon>
        <taxon>Ranoidea</taxon>
        <taxon>Ranidae</taxon>
        <taxon>Staurois</taxon>
    </lineage>
</organism>
<evidence type="ECO:0000313" key="3">
    <source>
        <dbReference type="Proteomes" id="UP001162483"/>
    </source>
</evidence>
<feature type="non-terminal residue" evidence="2">
    <location>
        <position position="82"/>
    </location>
</feature>
<reference evidence="2" key="1">
    <citation type="submission" date="2023-05" db="EMBL/GenBank/DDBJ databases">
        <authorList>
            <person name="Stuckert A."/>
        </authorList>
    </citation>
    <scope>NUCLEOTIDE SEQUENCE</scope>
</reference>
<proteinExistence type="predicted"/>
<dbReference type="EMBL" id="CATNWA010013786">
    <property type="protein sequence ID" value="CAI9565772.1"/>
    <property type="molecule type" value="Genomic_DNA"/>
</dbReference>
<name>A0ABN9D3P3_9NEOB</name>